<name>A0ABN7VIF0_GIGMA</name>
<feature type="region of interest" description="Disordered" evidence="1">
    <location>
        <begin position="1"/>
        <end position="23"/>
    </location>
</feature>
<sequence>VNQENRLKESQKKHKENEDKEELRKLEDYTAQIKTIYAN</sequence>
<comment type="caution">
    <text evidence="2">The sequence shown here is derived from an EMBL/GenBank/DDBJ whole genome shotgun (WGS) entry which is preliminary data.</text>
</comment>
<evidence type="ECO:0000256" key="1">
    <source>
        <dbReference type="SAM" id="MobiDB-lite"/>
    </source>
</evidence>
<reference evidence="2 3" key="1">
    <citation type="submission" date="2021-06" db="EMBL/GenBank/DDBJ databases">
        <authorList>
            <person name="Kallberg Y."/>
            <person name="Tangrot J."/>
            <person name="Rosling A."/>
        </authorList>
    </citation>
    <scope>NUCLEOTIDE SEQUENCE [LARGE SCALE GENOMIC DNA]</scope>
    <source>
        <strain evidence="2 3">120-4 pot B 10/14</strain>
    </source>
</reference>
<evidence type="ECO:0000313" key="3">
    <source>
        <dbReference type="Proteomes" id="UP000789901"/>
    </source>
</evidence>
<feature type="non-terminal residue" evidence="2">
    <location>
        <position position="1"/>
    </location>
</feature>
<proteinExistence type="predicted"/>
<dbReference type="EMBL" id="CAJVQB010015448">
    <property type="protein sequence ID" value="CAG8774647.1"/>
    <property type="molecule type" value="Genomic_DNA"/>
</dbReference>
<accession>A0ABN7VIF0</accession>
<protein>
    <submittedName>
        <fullName evidence="2">3943_t:CDS:1</fullName>
    </submittedName>
</protein>
<gene>
    <name evidence="2" type="ORF">GMARGA_LOCUS18928</name>
</gene>
<dbReference type="Proteomes" id="UP000789901">
    <property type="component" value="Unassembled WGS sequence"/>
</dbReference>
<evidence type="ECO:0000313" key="2">
    <source>
        <dbReference type="EMBL" id="CAG8774647.1"/>
    </source>
</evidence>
<organism evidence="2 3">
    <name type="scientific">Gigaspora margarita</name>
    <dbReference type="NCBI Taxonomy" id="4874"/>
    <lineage>
        <taxon>Eukaryota</taxon>
        <taxon>Fungi</taxon>
        <taxon>Fungi incertae sedis</taxon>
        <taxon>Mucoromycota</taxon>
        <taxon>Glomeromycotina</taxon>
        <taxon>Glomeromycetes</taxon>
        <taxon>Diversisporales</taxon>
        <taxon>Gigasporaceae</taxon>
        <taxon>Gigaspora</taxon>
    </lineage>
</organism>
<keyword evidence="3" id="KW-1185">Reference proteome</keyword>